<evidence type="ECO:0000313" key="2">
    <source>
        <dbReference type="Proteomes" id="UP000305202"/>
    </source>
</evidence>
<gene>
    <name evidence="1" type="ORF">FCN80_24925</name>
</gene>
<dbReference type="Proteomes" id="UP000305202">
    <property type="component" value="Unassembled WGS sequence"/>
</dbReference>
<dbReference type="EMBL" id="SZPQ01000076">
    <property type="protein sequence ID" value="TKI02466.1"/>
    <property type="molecule type" value="Genomic_DNA"/>
</dbReference>
<comment type="caution">
    <text evidence="1">The sequence shown here is derived from an EMBL/GenBank/DDBJ whole genome shotgun (WGS) entry which is preliminary data.</text>
</comment>
<sequence>HTNAAYSAHDLILLITSVKNGGITISLDTSMGHAGAAAPWLAIAAATEIARQTQLPQMIICGDTTQNVLWSTLVTPIASRQEMDP</sequence>
<dbReference type="RefSeq" id="WP_230492941.1">
    <property type="nucleotide sequence ID" value="NZ_SZPQ01000076.1"/>
</dbReference>
<accession>A0ABY2SG82</accession>
<protein>
    <submittedName>
        <fullName evidence="1">Uncharacterized protein</fullName>
    </submittedName>
</protein>
<reference evidence="1 2" key="1">
    <citation type="submission" date="2019-04" db="EMBL/GenBank/DDBJ databases">
        <authorList>
            <person name="Li M."/>
            <person name="Gao C."/>
        </authorList>
    </citation>
    <scope>NUCLEOTIDE SEQUENCE [LARGE SCALE GENOMIC DNA]</scope>
    <source>
        <strain evidence="1 2">BGMRC 2031</strain>
    </source>
</reference>
<evidence type="ECO:0000313" key="1">
    <source>
        <dbReference type="EMBL" id="TKI02466.1"/>
    </source>
</evidence>
<proteinExistence type="predicted"/>
<keyword evidence="2" id="KW-1185">Reference proteome</keyword>
<organism evidence="1 2">
    <name type="scientific">Martelella alba</name>
    <dbReference type="NCBI Taxonomy" id="2590451"/>
    <lineage>
        <taxon>Bacteria</taxon>
        <taxon>Pseudomonadati</taxon>
        <taxon>Pseudomonadota</taxon>
        <taxon>Alphaproteobacteria</taxon>
        <taxon>Hyphomicrobiales</taxon>
        <taxon>Aurantimonadaceae</taxon>
        <taxon>Martelella</taxon>
    </lineage>
</organism>
<feature type="non-terminal residue" evidence="1">
    <location>
        <position position="1"/>
    </location>
</feature>
<name>A0ABY2SG82_9HYPH</name>